<comment type="similarity">
    <text evidence="2">Belongs to the class-I pyridoxal-phosphate-dependent aminotransferase family.</text>
</comment>
<evidence type="ECO:0000259" key="7">
    <source>
        <dbReference type="Pfam" id="PF00155"/>
    </source>
</evidence>
<reference evidence="8 9" key="1">
    <citation type="journal article" date="2011" name="J. Bacteriol.">
        <title>Genome sequence of Taylorella equigenitalis MCE9, the causative agent of contagious equine metritis.</title>
        <authorList>
            <person name="Hebert L."/>
            <person name="Moumen B."/>
            <person name="Duquesne F."/>
            <person name="Breuil M.F."/>
            <person name="Laugier C."/>
            <person name="Batto J.M."/>
            <person name="Renault P."/>
            <person name="Petry S."/>
        </authorList>
    </citation>
    <scope>NUCLEOTIDE SEQUENCE [LARGE SCALE GENOMIC DNA]</scope>
    <source>
        <strain evidence="8 9">MCE9</strain>
    </source>
</reference>
<comment type="cofactor">
    <cofactor evidence="1">
        <name>pyridoxal 5'-phosphate</name>
        <dbReference type="ChEBI" id="CHEBI:597326"/>
    </cofactor>
</comment>
<dbReference type="CDD" id="cd00609">
    <property type="entry name" value="AAT_like"/>
    <property type="match status" value="1"/>
</dbReference>
<name>A0A654KIA9_TAYEM</name>
<dbReference type="InterPro" id="IPR015421">
    <property type="entry name" value="PyrdxlP-dep_Trfase_major"/>
</dbReference>
<protein>
    <submittedName>
        <fullName evidence="8">Putative aminotransferase</fullName>
        <ecNumber evidence="8">2.6.1.44</ecNumber>
    </submittedName>
</protein>
<organism evidence="8 9">
    <name type="scientific">Taylorella equigenitalis (strain MCE9)</name>
    <dbReference type="NCBI Taxonomy" id="937774"/>
    <lineage>
        <taxon>Bacteria</taxon>
        <taxon>Pseudomonadati</taxon>
        <taxon>Pseudomonadota</taxon>
        <taxon>Betaproteobacteria</taxon>
        <taxon>Burkholderiales</taxon>
        <taxon>Alcaligenaceae</taxon>
        <taxon>Taylorella</taxon>
    </lineage>
</organism>
<dbReference type="InterPro" id="IPR015424">
    <property type="entry name" value="PyrdxlP-dep_Trfase"/>
</dbReference>
<keyword evidence="5 8" id="KW-0808">Transferase</keyword>
<dbReference type="PANTHER" id="PTHR42790:SF19">
    <property type="entry name" value="KYNURENINE_ALPHA-AMINOADIPATE AMINOTRANSFERASE, MITOCHONDRIAL"/>
    <property type="match status" value="1"/>
</dbReference>
<dbReference type="Gene3D" id="3.40.640.10">
    <property type="entry name" value="Type I PLP-dependent aspartate aminotransferase-like (Major domain)"/>
    <property type="match status" value="1"/>
</dbReference>
<evidence type="ECO:0000256" key="4">
    <source>
        <dbReference type="ARBA" id="ARBA00022576"/>
    </source>
</evidence>
<keyword evidence="4 8" id="KW-0032">Aminotransferase</keyword>
<comment type="subunit">
    <text evidence="3">Homodimer.</text>
</comment>
<evidence type="ECO:0000313" key="8">
    <source>
        <dbReference type="EMBL" id="ADU92135.1"/>
    </source>
</evidence>
<dbReference type="PANTHER" id="PTHR42790">
    <property type="entry name" value="AMINOTRANSFERASE"/>
    <property type="match status" value="1"/>
</dbReference>
<dbReference type="GO" id="GO:0008453">
    <property type="term" value="F:alanine-glyoxylate transaminase activity"/>
    <property type="evidence" value="ECO:0007669"/>
    <property type="project" value="UniProtKB-EC"/>
</dbReference>
<dbReference type="InterPro" id="IPR015422">
    <property type="entry name" value="PyrdxlP-dep_Trfase_small"/>
</dbReference>
<dbReference type="InterPro" id="IPR050859">
    <property type="entry name" value="Class-I_PLP-dep_aminotransf"/>
</dbReference>
<evidence type="ECO:0000313" key="9">
    <source>
        <dbReference type="Proteomes" id="UP000007472"/>
    </source>
</evidence>
<dbReference type="KEGG" id="teq:TEQUI_1214"/>
<feature type="domain" description="Aminotransferase class I/classII large" evidence="7">
    <location>
        <begin position="40"/>
        <end position="392"/>
    </location>
</feature>
<dbReference type="Gene3D" id="3.90.1150.10">
    <property type="entry name" value="Aspartate Aminotransferase, domain 1"/>
    <property type="match status" value="1"/>
</dbReference>
<keyword evidence="6" id="KW-0663">Pyridoxal phosphate</keyword>
<dbReference type="EMBL" id="CP002456">
    <property type="protein sequence ID" value="ADU92135.1"/>
    <property type="molecule type" value="Genomic_DNA"/>
</dbReference>
<evidence type="ECO:0000256" key="5">
    <source>
        <dbReference type="ARBA" id="ARBA00022679"/>
    </source>
</evidence>
<evidence type="ECO:0000256" key="2">
    <source>
        <dbReference type="ARBA" id="ARBA00007441"/>
    </source>
</evidence>
<dbReference type="SUPFAM" id="SSF53383">
    <property type="entry name" value="PLP-dependent transferases"/>
    <property type="match status" value="1"/>
</dbReference>
<dbReference type="Proteomes" id="UP000007472">
    <property type="component" value="Chromosome"/>
</dbReference>
<dbReference type="Pfam" id="PF00155">
    <property type="entry name" value="Aminotran_1_2"/>
    <property type="match status" value="1"/>
</dbReference>
<evidence type="ECO:0000256" key="6">
    <source>
        <dbReference type="ARBA" id="ARBA00022898"/>
    </source>
</evidence>
<dbReference type="InterPro" id="IPR004839">
    <property type="entry name" value="Aminotransferase_I/II_large"/>
</dbReference>
<sequence length="401" mass="44810">MNNIKFSKRVNLEEVSVIREILKLTVNPEVISLAGGLPSPAGFPIERIKEAYNKVLNENPYTALQYNSADGYSKLREWVVEYMLTKGAHIKPSNVLIVSGSQQALDLISKLFIDEGSKILVEAPSYLGALQCFDQYFPNYVTVATDEGGLIPDSIDESLAKDARFLYALPNFHNPTGRTLSIERRIDLLKKCSSLNVPIVEDDPYGELIYDGESLPGLYALSEEHGGTVIRLGSFSKVLSPGMRIGYVVADEDIINALTELKQATDLHTSVITQMAVYETVRDGFLQEHLPKIRDIYKNQCGYMLEALEQNFIDMDAKWTIPQGGMFIWLTLPQEFNATKALMSTINDYKVAYVPGSAFYVASDPAKVKHNELRLSFVTVTEDKIRRGVEQLSKSIKNSFS</sequence>
<proteinExistence type="inferred from homology"/>
<dbReference type="AlphaFoldDB" id="A0A654KIA9"/>
<evidence type="ECO:0000256" key="3">
    <source>
        <dbReference type="ARBA" id="ARBA00011738"/>
    </source>
</evidence>
<evidence type="ECO:0000256" key="1">
    <source>
        <dbReference type="ARBA" id="ARBA00001933"/>
    </source>
</evidence>
<dbReference type="GO" id="GO:1901605">
    <property type="term" value="P:alpha-amino acid metabolic process"/>
    <property type="evidence" value="ECO:0007669"/>
    <property type="project" value="TreeGrafter"/>
</dbReference>
<gene>
    <name evidence="8" type="ordered locus">TEQUI_1214</name>
</gene>
<dbReference type="EC" id="2.6.1.44" evidence="8"/>
<dbReference type="GO" id="GO:0030170">
    <property type="term" value="F:pyridoxal phosphate binding"/>
    <property type="evidence" value="ECO:0007669"/>
    <property type="project" value="InterPro"/>
</dbReference>
<accession>A0A654KIA9</accession>
<dbReference type="FunFam" id="3.40.640.10:FF:000053">
    <property type="entry name" value="Aminotransferase, class I"/>
    <property type="match status" value="1"/>
</dbReference>